<keyword evidence="2" id="KW-0575">Peroxidase</keyword>
<dbReference type="PROSITE" id="PS51402">
    <property type="entry name" value="CATALASE_3"/>
    <property type="match status" value="1"/>
</dbReference>
<dbReference type="InterPro" id="IPR018028">
    <property type="entry name" value="Catalase"/>
</dbReference>
<feature type="domain" description="Catalase core" evidence="7">
    <location>
        <begin position="1"/>
        <end position="57"/>
    </location>
</feature>
<keyword evidence="5" id="KW-0560">Oxidoreductase</keyword>
<dbReference type="PANTHER" id="PTHR11465">
    <property type="entry name" value="CATALASE"/>
    <property type="match status" value="1"/>
</dbReference>
<keyword evidence="3" id="KW-0349">Heme</keyword>
<sequence length="203" mass="23349">MTVEQALKYPVNPFDATKVWRPEEFPLIDVGEFVLNENPVDQFNDMEQLAFSPECLLDECSLILMLKDIDLGSILLRLRDGFMAENPNGDADPIIFLIAFMGLVKINLLHSVFHVNGIVDRFDTVDDLDDNYRLVRLYLYKDLTSEHRRRVARNLGGSLAGARRDIAERAIRNMFLRITPEFGKQVWDDMLEKIASNDISKDE</sequence>
<dbReference type="EMBL" id="CAXLJM020000118">
    <property type="protein sequence ID" value="CAL8137578.1"/>
    <property type="molecule type" value="Genomic_DNA"/>
</dbReference>
<evidence type="ECO:0000313" key="8">
    <source>
        <dbReference type="EMBL" id="CAL8137578.1"/>
    </source>
</evidence>
<accession>A0ABP1RWX2</accession>
<evidence type="ECO:0000256" key="5">
    <source>
        <dbReference type="ARBA" id="ARBA00023002"/>
    </source>
</evidence>
<dbReference type="InterPro" id="IPR011614">
    <property type="entry name" value="Catalase_core"/>
</dbReference>
<evidence type="ECO:0000259" key="7">
    <source>
        <dbReference type="Pfam" id="PF00199"/>
    </source>
</evidence>
<evidence type="ECO:0000313" key="9">
    <source>
        <dbReference type="Proteomes" id="UP001642540"/>
    </source>
</evidence>
<dbReference type="Pfam" id="PF00199">
    <property type="entry name" value="Catalase"/>
    <property type="match status" value="1"/>
</dbReference>
<evidence type="ECO:0000256" key="4">
    <source>
        <dbReference type="ARBA" id="ARBA00022723"/>
    </source>
</evidence>
<evidence type="ECO:0000256" key="1">
    <source>
        <dbReference type="ARBA" id="ARBA00005329"/>
    </source>
</evidence>
<protein>
    <recommendedName>
        <fullName evidence="7">Catalase core domain-containing protein</fullName>
    </recommendedName>
</protein>
<keyword evidence="4" id="KW-0479">Metal-binding</keyword>
<dbReference type="InterPro" id="IPR020835">
    <property type="entry name" value="Catalase_sf"/>
</dbReference>
<keyword evidence="9" id="KW-1185">Reference proteome</keyword>
<name>A0ABP1RWX2_9HEXA</name>
<proteinExistence type="inferred from homology"/>
<keyword evidence="6" id="KW-0408">Iron</keyword>
<dbReference type="PANTHER" id="PTHR11465:SF9">
    <property type="entry name" value="CATALASE"/>
    <property type="match status" value="1"/>
</dbReference>
<dbReference type="Proteomes" id="UP001642540">
    <property type="component" value="Unassembled WGS sequence"/>
</dbReference>
<evidence type="ECO:0000256" key="2">
    <source>
        <dbReference type="ARBA" id="ARBA00022559"/>
    </source>
</evidence>
<evidence type="ECO:0000256" key="6">
    <source>
        <dbReference type="ARBA" id="ARBA00023004"/>
    </source>
</evidence>
<dbReference type="SUPFAM" id="SSF56634">
    <property type="entry name" value="Heme-dependent catalase-like"/>
    <property type="match status" value="1"/>
</dbReference>
<comment type="caution">
    <text evidence="8">The sequence shown here is derived from an EMBL/GenBank/DDBJ whole genome shotgun (WGS) entry which is preliminary data.</text>
</comment>
<reference evidence="8 9" key="1">
    <citation type="submission" date="2024-08" db="EMBL/GenBank/DDBJ databases">
        <authorList>
            <person name="Cucini C."/>
            <person name="Frati F."/>
        </authorList>
    </citation>
    <scope>NUCLEOTIDE SEQUENCE [LARGE SCALE GENOMIC DNA]</scope>
</reference>
<gene>
    <name evidence="8" type="ORF">ODALV1_LOCUS26982</name>
</gene>
<comment type="similarity">
    <text evidence="1">Belongs to the catalase family.</text>
</comment>
<dbReference type="Gene3D" id="2.40.180.10">
    <property type="entry name" value="Catalase core domain"/>
    <property type="match status" value="2"/>
</dbReference>
<organism evidence="8 9">
    <name type="scientific">Orchesella dallaii</name>
    <dbReference type="NCBI Taxonomy" id="48710"/>
    <lineage>
        <taxon>Eukaryota</taxon>
        <taxon>Metazoa</taxon>
        <taxon>Ecdysozoa</taxon>
        <taxon>Arthropoda</taxon>
        <taxon>Hexapoda</taxon>
        <taxon>Collembola</taxon>
        <taxon>Entomobryomorpha</taxon>
        <taxon>Entomobryoidea</taxon>
        <taxon>Orchesellidae</taxon>
        <taxon>Orchesellinae</taxon>
        <taxon>Orchesella</taxon>
    </lineage>
</organism>
<evidence type="ECO:0000256" key="3">
    <source>
        <dbReference type="ARBA" id="ARBA00022617"/>
    </source>
</evidence>